<protein>
    <submittedName>
        <fullName evidence="3">Uncharacterized protein</fullName>
    </submittedName>
</protein>
<gene>
    <name evidence="3" type="ORF">PMAYCL1PPCAC_15313</name>
</gene>
<feature type="compositionally biased region" description="Low complexity" evidence="1">
    <location>
        <begin position="132"/>
        <end position="144"/>
    </location>
</feature>
<name>A0AAN5HXU5_9BILA</name>
<feature type="non-terminal residue" evidence="3">
    <location>
        <position position="289"/>
    </location>
</feature>
<dbReference type="EMBL" id="BTRK01000004">
    <property type="protein sequence ID" value="GMR45118.1"/>
    <property type="molecule type" value="Genomic_DNA"/>
</dbReference>
<organism evidence="3 4">
    <name type="scientific">Pristionchus mayeri</name>
    <dbReference type="NCBI Taxonomy" id="1317129"/>
    <lineage>
        <taxon>Eukaryota</taxon>
        <taxon>Metazoa</taxon>
        <taxon>Ecdysozoa</taxon>
        <taxon>Nematoda</taxon>
        <taxon>Chromadorea</taxon>
        <taxon>Rhabditida</taxon>
        <taxon>Rhabditina</taxon>
        <taxon>Diplogasteromorpha</taxon>
        <taxon>Diplogasteroidea</taxon>
        <taxon>Neodiplogasteridae</taxon>
        <taxon>Pristionchus</taxon>
    </lineage>
</organism>
<evidence type="ECO:0000256" key="2">
    <source>
        <dbReference type="SAM" id="SignalP"/>
    </source>
</evidence>
<accession>A0AAN5HXU5</accession>
<keyword evidence="4" id="KW-1185">Reference proteome</keyword>
<feature type="region of interest" description="Disordered" evidence="1">
    <location>
        <begin position="118"/>
        <end position="162"/>
    </location>
</feature>
<sequence length="289" mass="32772">NAHRMIDPLNFVLPVLLLFSGIEITVVKSDDVHTTVTNYEKYTQLNLNEEHSLQLLQKWSEQALAGLMGAIATLKLEEVHEDDKDEHAQCAQNASNVIEHAKCTVQLIDKEKVIVSPKNVTKKRKGERKRSSSTASTTISSRESPLNIRQMWTDEEEEETQINGAEKNMVAPSDVSWVGSFGMRAKRSLDLSAFLVSIPKEKKKGSHKRRKGSNKKRKASHKRRKRPSPSTSLLPVKVRKMASYELRDARRDSPFAQLAKSIKKSVLEAKHKDPQLSKDWITVIKEIKE</sequence>
<reference evidence="4" key="1">
    <citation type="submission" date="2022-10" db="EMBL/GenBank/DDBJ databases">
        <title>Genome assembly of Pristionchus species.</title>
        <authorList>
            <person name="Yoshida K."/>
            <person name="Sommer R.J."/>
        </authorList>
    </citation>
    <scope>NUCLEOTIDE SEQUENCE [LARGE SCALE GENOMIC DNA]</scope>
    <source>
        <strain evidence="4">RS5460</strain>
    </source>
</reference>
<keyword evidence="2" id="KW-0732">Signal</keyword>
<proteinExistence type="predicted"/>
<feature type="signal peptide" evidence="2">
    <location>
        <begin position="1"/>
        <end position="29"/>
    </location>
</feature>
<feature type="compositionally biased region" description="Basic residues" evidence="1">
    <location>
        <begin position="201"/>
        <end position="227"/>
    </location>
</feature>
<feature type="region of interest" description="Disordered" evidence="1">
    <location>
        <begin position="200"/>
        <end position="233"/>
    </location>
</feature>
<dbReference type="Proteomes" id="UP001328107">
    <property type="component" value="Unassembled WGS sequence"/>
</dbReference>
<feature type="chain" id="PRO_5042812766" evidence="2">
    <location>
        <begin position="30"/>
        <end position="289"/>
    </location>
</feature>
<comment type="caution">
    <text evidence="3">The sequence shown here is derived from an EMBL/GenBank/DDBJ whole genome shotgun (WGS) entry which is preliminary data.</text>
</comment>
<evidence type="ECO:0000313" key="3">
    <source>
        <dbReference type="EMBL" id="GMR45118.1"/>
    </source>
</evidence>
<feature type="non-terminal residue" evidence="3">
    <location>
        <position position="1"/>
    </location>
</feature>
<dbReference type="AlphaFoldDB" id="A0AAN5HXU5"/>
<evidence type="ECO:0000256" key="1">
    <source>
        <dbReference type="SAM" id="MobiDB-lite"/>
    </source>
</evidence>
<evidence type="ECO:0000313" key="4">
    <source>
        <dbReference type="Proteomes" id="UP001328107"/>
    </source>
</evidence>